<dbReference type="OrthoDB" id="3176171at2759"/>
<dbReference type="AlphaFoldDB" id="A0A835PLR8"/>
<protein>
    <submittedName>
        <fullName evidence="1">Uncharacterized protein</fullName>
    </submittedName>
</protein>
<comment type="caution">
    <text evidence="1">The sequence shown here is derived from an EMBL/GenBank/DDBJ whole genome shotgun (WGS) entry which is preliminary data.</text>
</comment>
<accession>A0A835PLR8</accession>
<reference evidence="1 2" key="1">
    <citation type="journal article" date="2020" name="Nat. Food">
        <title>A phased Vanilla planifolia genome enables genetic improvement of flavour and production.</title>
        <authorList>
            <person name="Hasing T."/>
            <person name="Tang H."/>
            <person name="Brym M."/>
            <person name="Khazi F."/>
            <person name="Huang T."/>
            <person name="Chambers A.H."/>
        </authorList>
    </citation>
    <scope>NUCLEOTIDE SEQUENCE [LARGE SCALE GENOMIC DNA]</scope>
    <source>
        <tissue evidence="1">Leaf</tissue>
    </source>
</reference>
<organism evidence="1 2">
    <name type="scientific">Vanilla planifolia</name>
    <name type="common">Vanilla</name>
    <dbReference type="NCBI Taxonomy" id="51239"/>
    <lineage>
        <taxon>Eukaryota</taxon>
        <taxon>Viridiplantae</taxon>
        <taxon>Streptophyta</taxon>
        <taxon>Embryophyta</taxon>
        <taxon>Tracheophyta</taxon>
        <taxon>Spermatophyta</taxon>
        <taxon>Magnoliopsida</taxon>
        <taxon>Liliopsida</taxon>
        <taxon>Asparagales</taxon>
        <taxon>Orchidaceae</taxon>
        <taxon>Vanilloideae</taxon>
        <taxon>Vanilleae</taxon>
        <taxon>Vanilla</taxon>
    </lineage>
</organism>
<keyword evidence="2" id="KW-1185">Reference proteome</keyword>
<name>A0A835PLR8_VANPL</name>
<dbReference type="Proteomes" id="UP000636800">
    <property type="component" value="Unassembled WGS sequence"/>
</dbReference>
<proteinExistence type="predicted"/>
<evidence type="ECO:0000313" key="1">
    <source>
        <dbReference type="EMBL" id="KAG0452517.1"/>
    </source>
</evidence>
<gene>
    <name evidence="1" type="ORF">HPP92_025181</name>
</gene>
<evidence type="ECO:0000313" key="2">
    <source>
        <dbReference type="Proteomes" id="UP000636800"/>
    </source>
</evidence>
<sequence>MKVANEAGDKSMIVMSILDLGLNLDNPIGSNVFENPGSGGSIPDQVNIDPSSWIQAPSKFELALGSKRTQ</sequence>
<dbReference type="EMBL" id="JADCNL010000014">
    <property type="protein sequence ID" value="KAG0452517.1"/>
    <property type="molecule type" value="Genomic_DNA"/>
</dbReference>